<feature type="region of interest" description="Disordered" evidence="1">
    <location>
        <begin position="23"/>
        <end position="49"/>
    </location>
</feature>
<evidence type="ECO:0000256" key="1">
    <source>
        <dbReference type="SAM" id="MobiDB-lite"/>
    </source>
</evidence>
<feature type="signal peptide" evidence="2">
    <location>
        <begin position="1"/>
        <end position="23"/>
    </location>
</feature>
<feature type="chain" id="PRO_5043332777" evidence="2">
    <location>
        <begin position="24"/>
        <end position="208"/>
    </location>
</feature>
<keyword evidence="3" id="KW-0449">Lipoprotein</keyword>
<evidence type="ECO:0000313" key="6">
    <source>
        <dbReference type="Proteomes" id="UP000297598"/>
    </source>
</evidence>
<keyword evidence="6" id="KW-1185">Reference proteome</keyword>
<dbReference type="AlphaFoldDB" id="A0A380FV33"/>
<keyword evidence="2" id="KW-0732">Signal</keyword>
<name>A0A380FV33_9STAP</name>
<evidence type="ECO:0000313" key="3">
    <source>
        <dbReference type="EMBL" id="SUM42739.1"/>
    </source>
</evidence>
<accession>A0A380FV33</accession>
<dbReference type="PROSITE" id="PS51257">
    <property type="entry name" value="PROKAR_LIPOPROTEIN"/>
    <property type="match status" value="1"/>
</dbReference>
<dbReference type="Proteomes" id="UP000254047">
    <property type="component" value="Unassembled WGS sequence"/>
</dbReference>
<dbReference type="RefSeq" id="WP_103296979.1">
    <property type="nucleotide sequence ID" value="NZ_PPQT01000003.1"/>
</dbReference>
<gene>
    <name evidence="4" type="ORF">BJR09_09485</name>
    <name evidence="3" type="ORF">NCTC13830_00261</name>
</gene>
<dbReference type="NCBIfam" id="NF033193">
    <property type="entry name" value="lipo_NDxxF"/>
    <property type="match status" value="1"/>
</dbReference>
<dbReference type="EMBL" id="UHDO01000001">
    <property type="protein sequence ID" value="SUM42739.1"/>
    <property type="molecule type" value="Genomic_DNA"/>
</dbReference>
<evidence type="ECO:0000256" key="2">
    <source>
        <dbReference type="SAM" id="SignalP"/>
    </source>
</evidence>
<protein>
    <submittedName>
        <fullName evidence="3 4">Lipoprotein</fullName>
    </submittedName>
</protein>
<evidence type="ECO:0000313" key="5">
    <source>
        <dbReference type="Proteomes" id="UP000254047"/>
    </source>
</evidence>
<reference evidence="4 6" key="2">
    <citation type="submission" date="2019-04" db="EMBL/GenBank/DDBJ databases">
        <title>Genomic characterization of Staphylococcus petrasii strains.</title>
        <authorList>
            <person name="Vrbovska V."/>
            <person name="Kovarovic V."/>
            <person name="Maslanova I."/>
            <person name="Indrakova A."/>
            <person name="Petras P."/>
            <person name="Sedo O."/>
            <person name="Svec P."/>
            <person name="Fisarova L."/>
            <person name="Sedlacek I."/>
            <person name="Doskar J."/>
            <person name="Pantucek R."/>
        </authorList>
    </citation>
    <scope>NUCLEOTIDE SEQUENCE [LARGE SCALE GENOMIC DNA]</scope>
    <source>
        <strain evidence="4 6">P5404</strain>
    </source>
</reference>
<dbReference type="EMBL" id="SRLS01000015">
    <property type="protein sequence ID" value="TGE16346.1"/>
    <property type="molecule type" value="Genomic_DNA"/>
</dbReference>
<dbReference type="OrthoDB" id="2412973at2"/>
<dbReference type="Proteomes" id="UP000297598">
    <property type="component" value="Unassembled WGS sequence"/>
</dbReference>
<organism evidence="3 5">
    <name type="scientific">Staphylococcus petrasii</name>
    <dbReference type="NCBI Taxonomy" id="1276936"/>
    <lineage>
        <taxon>Bacteria</taxon>
        <taxon>Bacillati</taxon>
        <taxon>Bacillota</taxon>
        <taxon>Bacilli</taxon>
        <taxon>Bacillales</taxon>
        <taxon>Staphylococcaceae</taxon>
        <taxon>Staphylococcus</taxon>
    </lineage>
</organism>
<evidence type="ECO:0000313" key="4">
    <source>
        <dbReference type="EMBL" id="TGE16346.1"/>
    </source>
</evidence>
<feature type="compositionally biased region" description="Basic and acidic residues" evidence="1">
    <location>
        <begin position="24"/>
        <end position="49"/>
    </location>
</feature>
<reference evidence="3 5" key="1">
    <citation type="submission" date="2018-06" db="EMBL/GenBank/DDBJ databases">
        <authorList>
            <consortium name="Pathogen Informatics"/>
            <person name="Doyle S."/>
        </authorList>
    </citation>
    <scope>NUCLEOTIDE SEQUENCE [LARGE SCALE GENOMIC DNA]</scope>
    <source>
        <strain evidence="3 5">NCTC13830</strain>
    </source>
</reference>
<sequence>MKKIALLISTFILVITVAGCSSSEENHKKDSETENKPTENDGRHNHKIPEHIFDKTTTNKTISKATMKKDIKTYLDSYRKLKDATEPYEDKLDSDKKLSEKQQKNYDKVLNLQLQNDINFAKYIKNNKLPNKEYEKYSKKISQYITATDDMDNKAKSMSKKAEEKLDADDLKEFKNIYKNIDIVNGREQDKIEKFLKKENIKTIAFDK</sequence>
<proteinExistence type="predicted"/>
<dbReference type="InterPro" id="IPR047903">
    <property type="entry name" value="NDxxF_lipo"/>
</dbReference>